<keyword evidence="7 8" id="KW-0472">Membrane</keyword>
<keyword evidence="2 8" id="KW-0812">Transmembrane</keyword>
<dbReference type="GO" id="GO:0005524">
    <property type="term" value="F:ATP binding"/>
    <property type="evidence" value="ECO:0007669"/>
    <property type="project" value="UniProtKB-KW"/>
</dbReference>
<dbReference type="PROSITE" id="PS50893">
    <property type="entry name" value="ABC_TRANSPORTER_2"/>
    <property type="match status" value="1"/>
</dbReference>
<sequence length="367" mass="41314">ENVARIDAMNRPTYLLSMVNQWLSCRLYWISSLAVLVCCIILLVFQNRLGAGLSGLVLSLSLMFGETIGWVIREYSRLEMAMNGMKRVVGHLQVEQESEKKDEVHPADSWPHRGRVRVKNLFVWHTWDQRLVLRNITLDIRPGLHIAVVGAAGSGKSVLSAAFLRFVEASRGRIVIDGIDISKISLRDLRSRLAVIPQDPALFNGTIRSNLDPLLVHDDAEIWRALRRCRLIGQDDSDEPVHGFESLDVHVSNNGLEYSQVQRQLLLMARALLRNSKVIVMDEGPVAADADANSEVQSVLRREFTQSTVLYITDRLRAVMSYDRVVVLDAGRVVEYGEPPALAMRHGSALRRLCERMGDADLILSRM</sequence>
<evidence type="ECO:0000256" key="5">
    <source>
        <dbReference type="ARBA" id="ARBA00022840"/>
    </source>
</evidence>
<dbReference type="PANTHER" id="PTHR24223">
    <property type="entry name" value="ATP-BINDING CASSETTE SUB-FAMILY C"/>
    <property type="match status" value="1"/>
</dbReference>
<reference evidence="11" key="1">
    <citation type="journal article" date="2018" name="Nat. Microbiol.">
        <title>Leveraging single-cell genomics to expand the fungal tree of life.</title>
        <authorList>
            <person name="Ahrendt S.R."/>
            <person name="Quandt C.A."/>
            <person name="Ciobanu D."/>
            <person name="Clum A."/>
            <person name="Salamov A."/>
            <person name="Andreopoulos B."/>
            <person name="Cheng J.F."/>
            <person name="Woyke T."/>
            <person name="Pelin A."/>
            <person name="Henrissat B."/>
            <person name="Reynolds N.K."/>
            <person name="Benny G.L."/>
            <person name="Smith M.E."/>
            <person name="James T.Y."/>
            <person name="Grigoriev I.V."/>
        </authorList>
    </citation>
    <scope>NUCLEOTIDE SEQUENCE [LARGE SCALE GENOMIC DNA]</scope>
    <source>
        <strain evidence="11">RSA 1356</strain>
    </source>
</reference>
<evidence type="ECO:0000256" key="6">
    <source>
        <dbReference type="ARBA" id="ARBA00022989"/>
    </source>
</evidence>
<dbReference type="Pfam" id="PF00005">
    <property type="entry name" value="ABC_tran"/>
    <property type="match status" value="1"/>
</dbReference>
<dbReference type="Gene3D" id="3.40.50.300">
    <property type="entry name" value="P-loop containing nucleotide triphosphate hydrolases"/>
    <property type="match status" value="1"/>
</dbReference>
<evidence type="ECO:0000256" key="4">
    <source>
        <dbReference type="ARBA" id="ARBA00022741"/>
    </source>
</evidence>
<name>A0A4P9XN14_9FUNG</name>
<dbReference type="SUPFAM" id="SSF90123">
    <property type="entry name" value="ABC transporter transmembrane region"/>
    <property type="match status" value="1"/>
</dbReference>
<feature type="transmembrane region" description="Helical" evidence="8">
    <location>
        <begin position="27"/>
        <end position="45"/>
    </location>
</feature>
<evidence type="ECO:0000256" key="8">
    <source>
        <dbReference type="SAM" id="Phobius"/>
    </source>
</evidence>
<dbReference type="OrthoDB" id="6500128at2759"/>
<gene>
    <name evidence="10" type="ORF">THASP1DRAFT_17222</name>
</gene>
<accession>A0A4P9XN14</accession>
<dbReference type="InterPro" id="IPR003593">
    <property type="entry name" value="AAA+_ATPase"/>
</dbReference>
<dbReference type="InterPro" id="IPR003439">
    <property type="entry name" value="ABC_transporter-like_ATP-bd"/>
</dbReference>
<evidence type="ECO:0000259" key="9">
    <source>
        <dbReference type="PROSITE" id="PS50893"/>
    </source>
</evidence>
<dbReference type="FunFam" id="3.40.50.300:FF:000630">
    <property type="entry name" value="ATP-binding cassette (ABC) transporter, putative"/>
    <property type="match status" value="1"/>
</dbReference>
<keyword evidence="1" id="KW-0813">Transport</keyword>
<dbReference type="SUPFAM" id="SSF52540">
    <property type="entry name" value="P-loop containing nucleoside triphosphate hydrolases"/>
    <property type="match status" value="1"/>
</dbReference>
<dbReference type="GO" id="GO:0042626">
    <property type="term" value="F:ATPase-coupled transmembrane transporter activity"/>
    <property type="evidence" value="ECO:0007669"/>
    <property type="project" value="TreeGrafter"/>
</dbReference>
<dbReference type="EMBL" id="KZ992735">
    <property type="protein sequence ID" value="RKP07323.1"/>
    <property type="molecule type" value="Genomic_DNA"/>
</dbReference>
<evidence type="ECO:0000313" key="10">
    <source>
        <dbReference type="EMBL" id="RKP07323.1"/>
    </source>
</evidence>
<dbReference type="InterPro" id="IPR027417">
    <property type="entry name" value="P-loop_NTPase"/>
</dbReference>
<dbReference type="Proteomes" id="UP000271241">
    <property type="component" value="Unassembled WGS sequence"/>
</dbReference>
<keyword evidence="5" id="KW-0067">ATP-binding</keyword>
<feature type="non-terminal residue" evidence="10">
    <location>
        <position position="1"/>
    </location>
</feature>
<dbReference type="SMART" id="SM00382">
    <property type="entry name" value="AAA"/>
    <property type="match status" value="1"/>
</dbReference>
<keyword evidence="3" id="KW-0677">Repeat</keyword>
<evidence type="ECO:0000256" key="1">
    <source>
        <dbReference type="ARBA" id="ARBA00022448"/>
    </source>
</evidence>
<keyword evidence="6 8" id="KW-1133">Transmembrane helix</keyword>
<dbReference type="InterPro" id="IPR050173">
    <property type="entry name" value="ABC_transporter_C-like"/>
</dbReference>
<protein>
    <submittedName>
        <fullName evidence="10">P-loop containing nucleoside triphosphate hydrolase protein</fullName>
    </submittedName>
</protein>
<organism evidence="10 11">
    <name type="scientific">Thamnocephalis sphaerospora</name>
    <dbReference type="NCBI Taxonomy" id="78915"/>
    <lineage>
        <taxon>Eukaryota</taxon>
        <taxon>Fungi</taxon>
        <taxon>Fungi incertae sedis</taxon>
        <taxon>Zoopagomycota</taxon>
        <taxon>Zoopagomycotina</taxon>
        <taxon>Zoopagomycetes</taxon>
        <taxon>Zoopagales</taxon>
        <taxon>Sigmoideomycetaceae</taxon>
        <taxon>Thamnocephalis</taxon>
    </lineage>
</organism>
<dbReference type="Gene3D" id="1.20.1560.10">
    <property type="entry name" value="ABC transporter type 1, transmembrane domain"/>
    <property type="match status" value="1"/>
</dbReference>
<keyword evidence="4" id="KW-0547">Nucleotide-binding</keyword>
<evidence type="ECO:0000256" key="7">
    <source>
        <dbReference type="ARBA" id="ARBA00023136"/>
    </source>
</evidence>
<feature type="domain" description="ABC transporter" evidence="9">
    <location>
        <begin position="116"/>
        <end position="355"/>
    </location>
</feature>
<dbReference type="STRING" id="78915.A0A4P9XN14"/>
<evidence type="ECO:0000256" key="3">
    <source>
        <dbReference type="ARBA" id="ARBA00022737"/>
    </source>
</evidence>
<dbReference type="GO" id="GO:0016020">
    <property type="term" value="C:membrane"/>
    <property type="evidence" value="ECO:0007669"/>
    <property type="project" value="InterPro"/>
</dbReference>
<keyword evidence="10" id="KW-0378">Hydrolase</keyword>
<proteinExistence type="predicted"/>
<dbReference type="PANTHER" id="PTHR24223:SF353">
    <property type="entry name" value="ABC TRANSPORTER ATP-BINDING PROTEIN_PERMEASE VMR1-RELATED"/>
    <property type="match status" value="1"/>
</dbReference>
<dbReference type="AlphaFoldDB" id="A0A4P9XN14"/>
<evidence type="ECO:0000256" key="2">
    <source>
        <dbReference type="ARBA" id="ARBA00022692"/>
    </source>
</evidence>
<dbReference type="GO" id="GO:0016887">
    <property type="term" value="F:ATP hydrolysis activity"/>
    <property type="evidence" value="ECO:0007669"/>
    <property type="project" value="InterPro"/>
</dbReference>
<feature type="transmembrane region" description="Helical" evidence="8">
    <location>
        <begin position="51"/>
        <end position="72"/>
    </location>
</feature>
<dbReference type="InterPro" id="IPR036640">
    <property type="entry name" value="ABC1_TM_sf"/>
</dbReference>
<keyword evidence="11" id="KW-1185">Reference proteome</keyword>
<evidence type="ECO:0000313" key="11">
    <source>
        <dbReference type="Proteomes" id="UP000271241"/>
    </source>
</evidence>